<feature type="non-terminal residue" evidence="2">
    <location>
        <position position="147"/>
    </location>
</feature>
<dbReference type="GeneID" id="87874329"/>
<dbReference type="EMBL" id="JAULSX010000001">
    <property type="protein sequence ID" value="KAK3500416.1"/>
    <property type="molecule type" value="Genomic_DNA"/>
</dbReference>
<evidence type="ECO:0000313" key="2">
    <source>
        <dbReference type="EMBL" id="KAK3500416.1"/>
    </source>
</evidence>
<name>A0AAJ0II42_9PEZI</name>
<protein>
    <submittedName>
        <fullName evidence="2">Uncharacterized protein</fullName>
    </submittedName>
</protein>
<evidence type="ECO:0000313" key="3">
    <source>
        <dbReference type="Proteomes" id="UP001285908"/>
    </source>
</evidence>
<keyword evidence="3" id="KW-1185">Reference proteome</keyword>
<dbReference type="AlphaFoldDB" id="A0AAJ0II42"/>
<proteinExistence type="predicted"/>
<organism evidence="2 3">
    <name type="scientific">Neurospora hispaniola</name>
    <dbReference type="NCBI Taxonomy" id="588809"/>
    <lineage>
        <taxon>Eukaryota</taxon>
        <taxon>Fungi</taxon>
        <taxon>Dikarya</taxon>
        <taxon>Ascomycota</taxon>
        <taxon>Pezizomycotina</taxon>
        <taxon>Sordariomycetes</taxon>
        <taxon>Sordariomycetidae</taxon>
        <taxon>Sordariales</taxon>
        <taxon>Sordariaceae</taxon>
        <taxon>Neurospora</taxon>
    </lineage>
</organism>
<gene>
    <name evidence="2" type="ORF">B0T23DRAFT_372136</name>
</gene>
<dbReference type="RefSeq" id="XP_062698049.1">
    <property type="nucleotide sequence ID" value="XM_062836707.1"/>
</dbReference>
<reference evidence="2 3" key="1">
    <citation type="journal article" date="2023" name="Mol. Phylogenet. Evol.">
        <title>Genome-scale phylogeny and comparative genomics of the fungal order Sordariales.</title>
        <authorList>
            <person name="Hensen N."/>
            <person name="Bonometti L."/>
            <person name="Westerberg I."/>
            <person name="Brannstrom I.O."/>
            <person name="Guillou S."/>
            <person name="Cros-Aarteil S."/>
            <person name="Calhoun S."/>
            <person name="Haridas S."/>
            <person name="Kuo A."/>
            <person name="Mondo S."/>
            <person name="Pangilinan J."/>
            <person name="Riley R."/>
            <person name="LaButti K."/>
            <person name="Andreopoulos B."/>
            <person name="Lipzen A."/>
            <person name="Chen C."/>
            <person name="Yan M."/>
            <person name="Daum C."/>
            <person name="Ng V."/>
            <person name="Clum A."/>
            <person name="Steindorff A."/>
            <person name="Ohm R.A."/>
            <person name="Martin F."/>
            <person name="Silar P."/>
            <person name="Natvig D.O."/>
            <person name="Lalanne C."/>
            <person name="Gautier V."/>
            <person name="Ament-Velasquez S.L."/>
            <person name="Kruys A."/>
            <person name="Hutchinson M.I."/>
            <person name="Powell A.J."/>
            <person name="Barry K."/>
            <person name="Miller A.N."/>
            <person name="Grigoriev I.V."/>
            <person name="Debuchy R."/>
            <person name="Gladieux P."/>
            <person name="Hiltunen Thoren M."/>
            <person name="Johannesson H."/>
        </authorList>
    </citation>
    <scope>NUCLEOTIDE SEQUENCE [LARGE SCALE GENOMIC DNA]</scope>
    <source>
        <strain evidence="2 3">FGSC 10403</strain>
    </source>
</reference>
<comment type="caution">
    <text evidence="2">The sequence shown here is derived from an EMBL/GenBank/DDBJ whole genome shotgun (WGS) entry which is preliminary data.</text>
</comment>
<accession>A0AAJ0II42</accession>
<evidence type="ECO:0000256" key="1">
    <source>
        <dbReference type="SAM" id="MobiDB-lite"/>
    </source>
</evidence>
<feature type="region of interest" description="Disordered" evidence="1">
    <location>
        <begin position="97"/>
        <end position="123"/>
    </location>
</feature>
<feature type="compositionally biased region" description="Polar residues" evidence="1">
    <location>
        <begin position="97"/>
        <end position="115"/>
    </location>
</feature>
<dbReference type="Proteomes" id="UP001285908">
    <property type="component" value="Unassembled WGS sequence"/>
</dbReference>
<sequence length="147" mass="15777">MSRESIRAGKSRVGIGIGIGIGECPAFGAKLAASMGDGFLLVLLDILRLFRFPFPISIPIPVYFAGMDARLFLSCRVDASCWRLTSLHAFNSNFNLTSPSKKGVKQSQFSPTTTAPRPPGSVSPFIGRGAVISYLPASKQQRSTRLG</sequence>